<evidence type="ECO:0000313" key="2">
    <source>
        <dbReference type="Proteomes" id="UP001140234"/>
    </source>
</evidence>
<organism evidence="1 2">
    <name type="scientific">Coemansia nantahalensis</name>
    <dbReference type="NCBI Taxonomy" id="2789366"/>
    <lineage>
        <taxon>Eukaryota</taxon>
        <taxon>Fungi</taxon>
        <taxon>Fungi incertae sedis</taxon>
        <taxon>Zoopagomycota</taxon>
        <taxon>Kickxellomycotina</taxon>
        <taxon>Kickxellomycetes</taxon>
        <taxon>Kickxellales</taxon>
        <taxon>Kickxellaceae</taxon>
        <taxon>Coemansia</taxon>
    </lineage>
</organism>
<sequence length="509" mass="55033">MPPRVPRRAAATARAAISAVASEDAAALAAAKAGTQKKSTARTGGRTKAAVKEEEQQESPEERTPRKSTAAEIAPPDTVLVPRRTRPRGAAAASPDSKPAPKKRRSPRGGKAAQKKPQPTAREEPATEEEPAERPTDESVFADDEILATPTKPRGAMSPLAVVRTPKSQRQGTTTRVEDSPSPRPPVSRRGQKRPPDLLESSPLAKRSRAPMAPRGASPDDASVFVDIVSPSKFEASRATIRQRQQRPGAAAPADRGAAPDDAGAWRAKYEEMVALRQSEPEREYEEFRARAQERFDAAEEVVANLRKEIAGLKLQSQKKQKPAADPAAESKLRAAIEKEFGSQTAVLREQVETLTQEVLVKNETIERLEKHRRLTETSTDYNLRQKLRVMEEVTGLVIEDLVAEDQGLSYICKQSAGASSGAAAAAAAAAGYVLTVFDDVPGDYQYTPFGEPPALARLPAYLQEPISFERSSASMFYWRMCSHLHQLQADSAAAADSPTSQPQPDGGT</sequence>
<gene>
    <name evidence="1" type="ORF">IWQ57_003988</name>
</gene>
<name>A0ACC1JU45_9FUNG</name>
<dbReference type="EMBL" id="JANBUJ010001447">
    <property type="protein sequence ID" value="KAJ2767344.1"/>
    <property type="molecule type" value="Genomic_DNA"/>
</dbReference>
<proteinExistence type="predicted"/>
<accession>A0ACC1JU45</accession>
<evidence type="ECO:0000313" key="1">
    <source>
        <dbReference type="EMBL" id="KAJ2767344.1"/>
    </source>
</evidence>
<comment type="caution">
    <text evidence="1">The sequence shown here is derived from an EMBL/GenBank/DDBJ whole genome shotgun (WGS) entry which is preliminary data.</text>
</comment>
<dbReference type="Proteomes" id="UP001140234">
    <property type="component" value="Unassembled WGS sequence"/>
</dbReference>
<reference evidence="1" key="1">
    <citation type="submission" date="2022-07" db="EMBL/GenBank/DDBJ databases">
        <title>Phylogenomic reconstructions and comparative analyses of Kickxellomycotina fungi.</title>
        <authorList>
            <person name="Reynolds N.K."/>
            <person name="Stajich J.E."/>
            <person name="Barry K."/>
            <person name="Grigoriev I.V."/>
            <person name="Crous P."/>
            <person name="Smith M.E."/>
        </authorList>
    </citation>
    <scope>NUCLEOTIDE SEQUENCE</scope>
    <source>
        <strain evidence="1">CBS 109366</strain>
    </source>
</reference>
<protein>
    <submittedName>
        <fullName evidence="1">Uncharacterized protein</fullName>
    </submittedName>
</protein>
<keyword evidence="2" id="KW-1185">Reference proteome</keyword>